<evidence type="ECO:0000313" key="4">
    <source>
        <dbReference type="Proteomes" id="UP000682733"/>
    </source>
</evidence>
<evidence type="ECO:0000313" key="2">
    <source>
        <dbReference type="EMBL" id="CAF0782511.1"/>
    </source>
</evidence>
<sequence length="282" mass="33109">MNQLLLDEMKHQREQMNTQLIEMNQQRNQTDQYQHEILSRLSSNTSSRNEMYEPVHRTLGKINVKPKEFNGNNNENVVTWLVSLEELFENQHMTDSERITMASSVLNGTALQWFVNLRVRGKRPTSWSEFKEQLKSAFQSTDFQENLHQQLMQLKQKPQELDEYIKTFRGLIGQIEEMTELTQVMLFINGLQTNYGLYVRSKHPKTVEQAIRESQTYDNVVTTSKINTTKYDPFLEKSSIVELNALNSNSNYHRHGSTQVKNHDACMKFGLCFYLKNTDTER</sequence>
<dbReference type="Proteomes" id="UP000677228">
    <property type="component" value="Unassembled WGS sequence"/>
</dbReference>
<proteinExistence type="predicted"/>
<accession>A0A8S2GUU8</accession>
<dbReference type="InterPro" id="IPR045358">
    <property type="entry name" value="Ty3_capsid"/>
</dbReference>
<evidence type="ECO:0000259" key="1">
    <source>
        <dbReference type="Pfam" id="PF19259"/>
    </source>
</evidence>
<name>A0A8S2GUU8_9BILA</name>
<dbReference type="EMBL" id="CAJOBA010000907">
    <property type="protein sequence ID" value="CAF3564229.1"/>
    <property type="molecule type" value="Genomic_DNA"/>
</dbReference>
<evidence type="ECO:0000313" key="3">
    <source>
        <dbReference type="EMBL" id="CAF3564229.1"/>
    </source>
</evidence>
<dbReference type="PANTHER" id="PTHR33223">
    <property type="entry name" value="CCHC-TYPE DOMAIN-CONTAINING PROTEIN"/>
    <property type="match status" value="1"/>
</dbReference>
<comment type="caution">
    <text evidence="3">The sequence shown here is derived from an EMBL/GenBank/DDBJ whole genome shotgun (WGS) entry which is preliminary data.</text>
</comment>
<dbReference type="EMBL" id="CAJNOK010000908">
    <property type="protein sequence ID" value="CAF0782511.1"/>
    <property type="molecule type" value="Genomic_DNA"/>
</dbReference>
<organism evidence="3 4">
    <name type="scientific">Didymodactylos carnosus</name>
    <dbReference type="NCBI Taxonomy" id="1234261"/>
    <lineage>
        <taxon>Eukaryota</taxon>
        <taxon>Metazoa</taxon>
        <taxon>Spiralia</taxon>
        <taxon>Gnathifera</taxon>
        <taxon>Rotifera</taxon>
        <taxon>Eurotatoria</taxon>
        <taxon>Bdelloidea</taxon>
        <taxon>Philodinida</taxon>
        <taxon>Philodinidae</taxon>
        <taxon>Didymodactylos</taxon>
    </lineage>
</organism>
<gene>
    <name evidence="2" type="ORF">OVA965_LOCUS3688</name>
    <name evidence="3" type="ORF">TMI583_LOCUS3682</name>
</gene>
<dbReference type="AlphaFoldDB" id="A0A8S2GUU8"/>
<feature type="domain" description="Ty3 transposon capsid-like protein" evidence="1">
    <location>
        <begin position="64"/>
        <end position="223"/>
    </location>
</feature>
<reference evidence="3" key="1">
    <citation type="submission" date="2021-02" db="EMBL/GenBank/DDBJ databases">
        <authorList>
            <person name="Nowell W R."/>
        </authorList>
    </citation>
    <scope>NUCLEOTIDE SEQUENCE</scope>
</reference>
<protein>
    <recommendedName>
        <fullName evidence="1">Ty3 transposon capsid-like protein domain-containing protein</fullName>
    </recommendedName>
</protein>
<dbReference type="Pfam" id="PF19259">
    <property type="entry name" value="Ty3_capsid"/>
    <property type="match status" value="1"/>
</dbReference>
<dbReference type="PANTHER" id="PTHR33223:SF6">
    <property type="entry name" value="CCHC-TYPE DOMAIN-CONTAINING PROTEIN"/>
    <property type="match status" value="1"/>
</dbReference>
<dbReference type="Proteomes" id="UP000682733">
    <property type="component" value="Unassembled WGS sequence"/>
</dbReference>